<dbReference type="EMBL" id="CABFOC020000063">
    <property type="protein sequence ID" value="CAH0056236.1"/>
    <property type="molecule type" value="Genomic_DNA"/>
</dbReference>
<reference evidence="5 6" key="2">
    <citation type="submission" date="2021-10" db="EMBL/GenBank/DDBJ databases">
        <authorList>
            <person name="Piombo E."/>
        </authorList>
    </citation>
    <scope>NUCLEOTIDE SEQUENCE [LARGE SCALE GENOMIC DNA]</scope>
</reference>
<evidence type="ECO:0000256" key="1">
    <source>
        <dbReference type="ARBA" id="ARBA00023125"/>
    </source>
</evidence>
<dbReference type="InterPro" id="IPR006600">
    <property type="entry name" value="HTH_CenpB_DNA-bd_dom"/>
</dbReference>
<keyword evidence="6" id="KW-1185">Reference proteome</keyword>
<organism evidence="5 6">
    <name type="scientific">Clonostachys solani</name>
    <dbReference type="NCBI Taxonomy" id="160281"/>
    <lineage>
        <taxon>Eukaryota</taxon>
        <taxon>Fungi</taxon>
        <taxon>Dikarya</taxon>
        <taxon>Ascomycota</taxon>
        <taxon>Pezizomycotina</taxon>
        <taxon>Sordariomycetes</taxon>
        <taxon>Hypocreomycetidae</taxon>
        <taxon>Hypocreales</taxon>
        <taxon>Bionectriaceae</taxon>
        <taxon>Clonostachys</taxon>
    </lineage>
</organism>
<dbReference type="Proteomes" id="UP000775872">
    <property type="component" value="Unassembled WGS sequence"/>
</dbReference>
<dbReference type="InterPro" id="IPR013087">
    <property type="entry name" value="Znf_C2H2_type"/>
</dbReference>
<feature type="region of interest" description="Disordered" evidence="3">
    <location>
        <begin position="1"/>
        <end position="21"/>
    </location>
</feature>
<keyword evidence="1" id="KW-0238">DNA-binding</keyword>
<gene>
    <name evidence="5" type="ORF">CSOL1703_00006173</name>
</gene>
<dbReference type="SMART" id="SM00355">
    <property type="entry name" value="ZnF_C2H2"/>
    <property type="match status" value="2"/>
</dbReference>
<dbReference type="AlphaFoldDB" id="A0A9N9ZIU0"/>
<dbReference type="PROSITE" id="PS50157">
    <property type="entry name" value="ZINC_FINGER_C2H2_2"/>
    <property type="match status" value="1"/>
</dbReference>
<keyword evidence="2" id="KW-0863">Zinc-finger</keyword>
<accession>A0A9N9ZIU0</accession>
<dbReference type="Pfam" id="PF03221">
    <property type="entry name" value="HTH_Tnp_Tc5"/>
    <property type="match status" value="1"/>
</dbReference>
<evidence type="ECO:0000259" key="4">
    <source>
        <dbReference type="PROSITE" id="PS50157"/>
    </source>
</evidence>
<keyword evidence="2" id="KW-0479">Metal-binding</keyword>
<dbReference type="GO" id="GO:0008270">
    <property type="term" value="F:zinc ion binding"/>
    <property type="evidence" value="ECO:0007669"/>
    <property type="project" value="UniProtKB-KW"/>
</dbReference>
<evidence type="ECO:0000256" key="3">
    <source>
        <dbReference type="SAM" id="MobiDB-lite"/>
    </source>
</evidence>
<evidence type="ECO:0000313" key="6">
    <source>
        <dbReference type="Proteomes" id="UP000775872"/>
    </source>
</evidence>
<feature type="region of interest" description="Disordered" evidence="3">
    <location>
        <begin position="218"/>
        <end position="286"/>
    </location>
</feature>
<protein>
    <recommendedName>
        <fullName evidence="4">C2H2-type domain-containing protein</fullName>
    </recommendedName>
</protein>
<feature type="compositionally biased region" description="Low complexity" evidence="3">
    <location>
        <begin position="235"/>
        <end position="255"/>
    </location>
</feature>
<evidence type="ECO:0000256" key="2">
    <source>
        <dbReference type="PROSITE-ProRule" id="PRU00042"/>
    </source>
</evidence>
<feature type="region of interest" description="Disordered" evidence="3">
    <location>
        <begin position="168"/>
        <end position="199"/>
    </location>
</feature>
<reference evidence="6" key="1">
    <citation type="submission" date="2019-06" db="EMBL/GenBank/DDBJ databases">
        <authorList>
            <person name="Broberg M."/>
        </authorList>
    </citation>
    <scope>NUCLEOTIDE SEQUENCE [LARGE SCALE GENOMIC DNA]</scope>
</reference>
<dbReference type="GO" id="GO:0003677">
    <property type="term" value="F:DNA binding"/>
    <property type="evidence" value="ECO:0007669"/>
    <property type="project" value="UniProtKB-KW"/>
</dbReference>
<feature type="region of interest" description="Disordered" evidence="3">
    <location>
        <begin position="497"/>
        <end position="520"/>
    </location>
</feature>
<feature type="region of interest" description="Disordered" evidence="3">
    <location>
        <begin position="52"/>
        <end position="77"/>
    </location>
</feature>
<feature type="compositionally biased region" description="Polar residues" evidence="3">
    <location>
        <begin position="174"/>
        <end position="186"/>
    </location>
</feature>
<feature type="domain" description="C2H2-type" evidence="4">
    <location>
        <begin position="292"/>
        <end position="320"/>
    </location>
</feature>
<evidence type="ECO:0000313" key="5">
    <source>
        <dbReference type="EMBL" id="CAH0056236.1"/>
    </source>
</evidence>
<dbReference type="PROSITE" id="PS00028">
    <property type="entry name" value="ZINC_FINGER_C2H2_1"/>
    <property type="match status" value="1"/>
</dbReference>
<proteinExistence type="predicted"/>
<name>A0A9N9ZIU0_9HYPO</name>
<keyword evidence="2" id="KW-0862">Zinc</keyword>
<sequence>MAEEPNEISTTQQGAQFDSSDFVEGDILTFSDLDLRRLGLATENIHGLHTHHDREQSNFLSSQPSPIAPELVGFSSPGVNDDEISGSLGSAYPSASSFTSFPGPDLQSIPGRGHMNMQTPNTSWESPPLLPPLYQDRLPPVLETQHRGLPRRRSRYFSNGVYQSGISTPIEIPNATNSTQGTSNPLQRWRDSPPETEAASLSDIANALKDMPLKSRYSAGSLRSQKAGSHPGSITSHGSATSRSTGGSNSSAGSALLRAQPDGDRVRSRVSKRTRAPRMAASQGNKKDQRNFHCTFCCDSFKSKYDWSRHEKSLHLNLDSWKCFSSTGTIISLVTGEVKCSYCGVPSPTDEHLNLDHSHGSCHVDGKPPRFIRKDHLVQHLRHVHQVKNPSNIDSCKEEGPPVASRCGFCNIRMKTWEARVEHLARHFKSGAAMDQWKGEHDFDPSIAPQVRHAIAPYLIGSESRAPLPFSVTSHKDHLSQIRGASEQCLDNWRRVEVSSQQSPECGTAPPEPDDPIEENTDSMMFPDILAVHLARFARKQIRLGIMPTDRMFQNEARSLVFDSVDPWDQTIADNDVWLDKFRNRHLGGSPDGRGEE</sequence>
<feature type="compositionally biased region" description="Polar residues" evidence="3">
    <location>
        <begin position="7"/>
        <end position="19"/>
    </location>
</feature>
<dbReference type="OrthoDB" id="5399138at2759"/>
<comment type="caution">
    <text evidence="5">The sequence shown here is derived from an EMBL/GenBank/DDBJ whole genome shotgun (WGS) entry which is preliminary data.</text>
</comment>